<comment type="caution">
    <text evidence="6">The sequence shown here is derived from an EMBL/GenBank/DDBJ whole genome shotgun (WGS) entry which is preliminary data.</text>
</comment>
<organism evidence="6 7">
    <name type="scientific">Aquimarina aggregata</name>
    <dbReference type="NCBI Taxonomy" id="1642818"/>
    <lineage>
        <taxon>Bacteria</taxon>
        <taxon>Pseudomonadati</taxon>
        <taxon>Bacteroidota</taxon>
        <taxon>Flavobacteriia</taxon>
        <taxon>Flavobacteriales</taxon>
        <taxon>Flavobacteriaceae</taxon>
        <taxon>Aquimarina</taxon>
    </lineage>
</organism>
<dbReference type="AlphaFoldDB" id="A0A162X911"/>
<evidence type="ECO:0000313" key="7">
    <source>
        <dbReference type="Proteomes" id="UP000076715"/>
    </source>
</evidence>
<dbReference type="Gene3D" id="1.10.760.10">
    <property type="entry name" value="Cytochrome c-like domain"/>
    <property type="match status" value="1"/>
</dbReference>
<dbReference type="PROSITE" id="PS51007">
    <property type="entry name" value="CYTC"/>
    <property type="match status" value="1"/>
</dbReference>
<keyword evidence="2 4" id="KW-0479">Metal-binding</keyword>
<dbReference type="Pfam" id="PF00034">
    <property type="entry name" value="Cytochrom_C"/>
    <property type="match status" value="1"/>
</dbReference>
<evidence type="ECO:0000256" key="3">
    <source>
        <dbReference type="ARBA" id="ARBA00023004"/>
    </source>
</evidence>
<keyword evidence="1 4" id="KW-0349">Heme</keyword>
<dbReference type="GO" id="GO:0020037">
    <property type="term" value="F:heme binding"/>
    <property type="evidence" value="ECO:0007669"/>
    <property type="project" value="InterPro"/>
</dbReference>
<dbReference type="InterPro" id="IPR036909">
    <property type="entry name" value="Cyt_c-like_dom_sf"/>
</dbReference>
<dbReference type="EMBL" id="LQRT01000058">
    <property type="protein sequence ID" value="KZS38496.1"/>
    <property type="molecule type" value="Genomic_DNA"/>
</dbReference>
<dbReference type="InterPro" id="IPR051459">
    <property type="entry name" value="Cytochrome_c-type_DH"/>
</dbReference>
<name>A0A162X911_9FLAO</name>
<evidence type="ECO:0000313" key="6">
    <source>
        <dbReference type="EMBL" id="KZS38496.1"/>
    </source>
</evidence>
<dbReference type="OrthoDB" id="9811395at2"/>
<gene>
    <name evidence="6" type="ORF">AWE51_18290</name>
</gene>
<evidence type="ECO:0000259" key="5">
    <source>
        <dbReference type="PROSITE" id="PS51007"/>
    </source>
</evidence>
<protein>
    <submittedName>
        <fullName evidence="6">Cytochrome C</fullName>
    </submittedName>
</protein>
<dbReference type="SUPFAM" id="SSF46626">
    <property type="entry name" value="Cytochrome c"/>
    <property type="match status" value="1"/>
</dbReference>
<dbReference type="PANTHER" id="PTHR35008">
    <property type="entry name" value="BLL4482 PROTEIN-RELATED"/>
    <property type="match status" value="1"/>
</dbReference>
<dbReference type="GO" id="GO:0009055">
    <property type="term" value="F:electron transfer activity"/>
    <property type="evidence" value="ECO:0007669"/>
    <property type="project" value="InterPro"/>
</dbReference>
<dbReference type="PANTHER" id="PTHR35008:SF8">
    <property type="entry name" value="ALCOHOL DEHYDROGENASE CYTOCHROME C SUBUNIT"/>
    <property type="match status" value="1"/>
</dbReference>
<proteinExistence type="predicted"/>
<dbReference type="STRING" id="1642818.AWE51_18290"/>
<dbReference type="InterPro" id="IPR009056">
    <property type="entry name" value="Cyt_c-like_dom"/>
</dbReference>
<keyword evidence="3 4" id="KW-0408">Iron</keyword>
<reference evidence="6 7" key="1">
    <citation type="submission" date="2016-01" db="EMBL/GenBank/DDBJ databases">
        <title>The draft genome sequence of Aquimarina sp. RZW4-3-2.</title>
        <authorList>
            <person name="Wang Y."/>
        </authorList>
    </citation>
    <scope>NUCLEOTIDE SEQUENCE [LARGE SCALE GENOMIC DNA]</scope>
    <source>
        <strain evidence="6 7">RZW4-3-2</strain>
    </source>
</reference>
<dbReference type="GO" id="GO:0046872">
    <property type="term" value="F:metal ion binding"/>
    <property type="evidence" value="ECO:0007669"/>
    <property type="project" value="UniProtKB-KW"/>
</dbReference>
<evidence type="ECO:0000256" key="4">
    <source>
        <dbReference type="PROSITE-ProRule" id="PRU00433"/>
    </source>
</evidence>
<evidence type="ECO:0000256" key="1">
    <source>
        <dbReference type="ARBA" id="ARBA00022617"/>
    </source>
</evidence>
<dbReference type="Proteomes" id="UP000076715">
    <property type="component" value="Unassembled WGS sequence"/>
</dbReference>
<evidence type="ECO:0000256" key="2">
    <source>
        <dbReference type="ARBA" id="ARBA00022723"/>
    </source>
</evidence>
<sequence>MKRHIKRFLVLEVLVLIVSISITAQKSEISTLSTSLYLKSEIQDAKLTESIARGKEVYSDFCMQCHLPDGKGTPKVFPPLAGSNWLIEKRKESIHSVKYGLNGPITVNGVAYNSAMTPLGLEDEEIADVMNYIMNNWGNTQKNMVTIEEVTAIKK</sequence>
<feature type="domain" description="Cytochrome c" evidence="5">
    <location>
        <begin position="49"/>
        <end position="137"/>
    </location>
</feature>
<accession>A0A162X911</accession>
<dbReference type="RefSeq" id="WP_066319641.1">
    <property type="nucleotide sequence ID" value="NZ_LQRT01000058.1"/>
</dbReference>
<keyword evidence="7" id="KW-1185">Reference proteome</keyword>